<dbReference type="EMBL" id="DXBY01000111">
    <property type="protein sequence ID" value="HIZ35443.1"/>
    <property type="molecule type" value="Genomic_DNA"/>
</dbReference>
<dbReference type="Pfam" id="PF01041">
    <property type="entry name" value="DegT_DnrJ_EryC1"/>
    <property type="match status" value="1"/>
</dbReference>
<name>A0A9D2ECW1_9MICO</name>
<keyword evidence="3 4" id="KW-0663">Pyridoxal phosphate</keyword>
<evidence type="ECO:0000313" key="7">
    <source>
        <dbReference type="Proteomes" id="UP000824037"/>
    </source>
</evidence>
<organism evidence="6 7">
    <name type="scientific">Candidatus Ruania gallistercoris</name>
    <dbReference type="NCBI Taxonomy" id="2838746"/>
    <lineage>
        <taxon>Bacteria</taxon>
        <taxon>Bacillati</taxon>
        <taxon>Actinomycetota</taxon>
        <taxon>Actinomycetes</taxon>
        <taxon>Micrococcales</taxon>
        <taxon>Ruaniaceae</taxon>
        <taxon>Ruania</taxon>
    </lineage>
</organism>
<dbReference type="InterPro" id="IPR015422">
    <property type="entry name" value="PyrdxlP-dep_Trfase_small"/>
</dbReference>
<keyword evidence="6" id="KW-0808">Transferase</keyword>
<evidence type="ECO:0000256" key="1">
    <source>
        <dbReference type="ARBA" id="ARBA00001933"/>
    </source>
</evidence>
<dbReference type="PANTHER" id="PTHR30244:SF34">
    <property type="entry name" value="DTDP-4-AMINO-4,6-DIDEOXYGALACTOSE TRANSAMINASE"/>
    <property type="match status" value="1"/>
</dbReference>
<dbReference type="AlphaFoldDB" id="A0A9D2ECW1"/>
<dbReference type="PANTHER" id="PTHR30244">
    <property type="entry name" value="TRANSAMINASE"/>
    <property type="match status" value="1"/>
</dbReference>
<sequence length="411" mass="43488">MSDQLALDGGTPVRSTPFPRVADASGRTLGEEEAQAAAAVVRSGKLNLTVGEHTRELEREFADYYGVGHAVASTSGTAAIHLAVAAVNPEPGAEIITTGISDAGTIMPILAQNAVPVFADVDSRTGNLDVESVRALISPRTCAIIAVHLFGCPAPVAELRELADAHGITLIEDSAQAYGTRTNPDGARAGTVGHIGCFSLQQSKHITAGDGGLTITDDDHLARRARLFADKAWPRDTGERTHLFLGLNYRMTELQSAVARIQLTRLADVVQRRQERAAELTSALSELAGLEPGPSRGHSYWQFPVFVDEHTAGGDGFRYAEALQAEGIPATGGYITRPLYLTPVLTEAQTYGSSGYPLTGAGQKYAPGLCPVTESLINGRLLVIPWNEQYTSADVADIAAGLRKVHAASQD</sequence>
<dbReference type="InterPro" id="IPR000653">
    <property type="entry name" value="DegT/StrS_aminotransferase"/>
</dbReference>
<evidence type="ECO:0000256" key="3">
    <source>
        <dbReference type="PIRSR" id="PIRSR000390-2"/>
    </source>
</evidence>
<protein>
    <submittedName>
        <fullName evidence="6">DegT/DnrJ/EryC1/StrS family aminotransferase</fullName>
    </submittedName>
</protein>
<reference evidence="6" key="1">
    <citation type="journal article" date="2021" name="PeerJ">
        <title>Extensive microbial diversity within the chicken gut microbiome revealed by metagenomics and culture.</title>
        <authorList>
            <person name="Gilroy R."/>
            <person name="Ravi A."/>
            <person name="Getino M."/>
            <person name="Pursley I."/>
            <person name="Horton D.L."/>
            <person name="Alikhan N.F."/>
            <person name="Baker D."/>
            <person name="Gharbi K."/>
            <person name="Hall N."/>
            <person name="Watson M."/>
            <person name="Adriaenssens E.M."/>
            <person name="Foster-Nyarko E."/>
            <person name="Jarju S."/>
            <person name="Secka A."/>
            <person name="Antonio M."/>
            <person name="Oren A."/>
            <person name="Chaudhuri R.R."/>
            <person name="La Ragione R."/>
            <person name="Hildebrand F."/>
            <person name="Pallen M.J."/>
        </authorList>
    </citation>
    <scope>NUCLEOTIDE SEQUENCE</scope>
    <source>
        <strain evidence="6">ChiGjej4B4-7305</strain>
    </source>
</reference>
<evidence type="ECO:0000256" key="4">
    <source>
        <dbReference type="RuleBase" id="RU004508"/>
    </source>
</evidence>
<keyword evidence="6" id="KW-0032">Aminotransferase</keyword>
<feature type="modified residue" description="N6-(pyridoxal phosphate)lysine" evidence="3">
    <location>
        <position position="204"/>
    </location>
</feature>
<dbReference type="Gene3D" id="3.40.640.10">
    <property type="entry name" value="Type I PLP-dependent aspartate aminotransferase-like (Major domain)"/>
    <property type="match status" value="1"/>
</dbReference>
<feature type="region of interest" description="Disordered" evidence="5">
    <location>
        <begin position="1"/>
        <end position="20"/>
    </location>
</feature>
<comment type="similarity">
    <text evidence="4">Belongs to the DegT/DnrJ/EryC1 family.</text>
</comment>
<dbReference type="PIRSF" id="PIRSF000390">
    <property type="entry name" value="PLP_StrS"/>
    <property type="match status" value="1"/>
</dbReference>
<evidence type="ECO:0000256" key="2">
    <source>
        <dbReference type="PIRSR" id="PIRSR000390-1"/>
    </source>
</evidence>
<evidence type="ECO:0000313" key="6">
    <source>
        <dbReference type="EMBL" id="HIZ35443.1"/>
    </source>
</evidence>
<accession>A0A9D2ECW1</accession>
<dbReference type="Gene3D" id="3.90.1150.10">
    <property type="entry name" value="Aspartate Aminotransferase, domain 1"/>
    <property type="match status" value="1"/>
</dbReference>
<dbReference type="GO" id="GO:0030170">
    <property type="term" value="F:pyridoxal phosphate binding"/>
    <property type="evidence" value="ECO:0007669"/>
    <property type="project" value="TreeGrafter"/>
</dbReference>
<comment type="cofactor">
    <cofactor evidence="1">
        <name>pyridoxal 5'-phosphate</name>
        <dbReference type="ChEBI" id="CHEBI:597326"/>
    </cofactor>
</comment>
<reference evidence="6" key="2">
    <citation type="submission" date="2021-04" db="EMBL/GenBank/DDBJ databases">
        <authorList>
            <person name="Gilroy R."/>
        </authorList>
    </citation>
    <scope>NUCLEOTIDE SEQUENCE</scope>
    <source>
        <strain evidence="6">ChiGjej4B4-7305</strain>
    </source>
</reference>
<dbReference type="GO" id="GO:0000271">
    <property type="term" value="P:polysaccharide biosynthetic process"/>
    <property type="evidence" value="ECO:0007669"/>
    <property type="project" value="TreeGrafter"/>
</dbReference>
<dbReference type="GO" id="GO:0008483">
    <property type="term" value="F:transaminase activity"/>
    <property type="evidence" value="ECO:0007669"/>
    <property type="project" value="UniProtKB-KW"/>
</dbReference>
<evidence type="ECO:0000256" key="5">
    <source>
        <dbReference type="SAM" id="MobiDB-lite"/>
    </source>
</evidence>
<dbReference type="Proteomes" id="UP000824037">
    <property type="component" value="Unassembled WGS sequence"/>
</dbReference>
<feature type="active site" description="Proton acceptor" evidence="2">
    <location>
        <position position="204"/>
    </location>
</feature>
<gene>
    <name evidence="6" type="ORF">H9815_06670</name>
</gene>
<proteinExistence type="inferred from homology"/>
<dbReference type="SUPFAM" id="SSF53383">
    <property type="entry name" value="PLP-dependent transferases"/>
    <property type="match status" value="1"/>
</dbReference>
<dbReference type="InterPro" id="IPR015421">
    <property type="entry name" value="PyrdxlP-dep_Trfase_major"/>
</dbReference>
<dbReference type="CDD" id="cd00616">
    <property type="entry name" value="AHBA_syn"/>
    <property type="match status" value="1"/>
</dbReference>
<comment type="caution">
    <text evidence="6">The sequence shown here is derived from an EMBL/GenBank/DDBJ whole genome shotgun (WGS) entry which is preliminary data.</text>
</comment>
<dbReference type="InterPro" id="IPR015424">
    <property type="entry name" value="PyrdxlP-dep_Trfase"/>
</dbReference>